<dbReference type="InterPro" id="IPR050882">
    <property type="entry name" value="Prepilin_peptidase/N-MTase"/>
</dbReference>
<sequence length="283" mass="28645">MGPGLGSPPGIQASGLVSVPPQGGRPDPRTHGAASKLRAVETFWITATAVLWGAGAGLLIPRASYRLSVPPGEPWRSACPAGHPLTGIGNGWLGRASCCEGDRYGPNTPILTAVTATACALLAAAVGARPELVIWLLLVPAGVLLAAVDSKVHRLPDIVTVPFTAAALVLLGGAALLPHAGGCWTTALLGSLTLGACYLLLFLINPKGIGFGDVKLAPALGAALGWYGWNTLLLGTFTGYLFGAAYGAGLILTRRAAGTSAIPLGPFLMAGTFTGILFGSHTI</sequence>
<dbReference type="EMBL" id="BMVN01000030">
    <property type="protein sequence ID" value="GHA51573.1"/>
    <property type="molecule type" value="Genomic_DNA"/>
</dbReference>
<dbReference type="PANTHER" id="PTHR30487">
    <property type="entry name" value="TYPE 4 PREPILIN-LIKE PROTEINS LEADER PEPTIDE-PROCESSING ENZYME"/>
    <property type="match status" value="1"/>
</dbReference>
<feature type="transmembrane region" description="Helical" evidence="4">
    <location>
        <begin position="132"/>
        <end position="148"/>
    </location>
</feature>
<dbReference type="Proteomes" id="UP000653644">
    <property type="component" value="Unassembled WGS sequence"/>
</dbReference>
<keyword evidence="4" id="KW-0472">Membrane</keyword>
<feature type="transmembrane region" description="Helical" evidence="4">
    <location>
        <begin position="261"/>
        <end position="279"/>
    </location>
</feature>
<accession>A0ABQ3CZQ1</accession>
<feature type="transmembrane region" description="Helical" evidence="4">
    <location>
        <begin position="42"/>
        <end position="60"/>
    </location>
</feature>
<feature type="transmembrane region" description="Helical" evidence="4">
    <location>
        <begin position="184"/>
        <end position="204"/>
    </location>
</feature>
<feature type="transmembrane region" description="Helical" evidence="4">
    <location>
        <begin position="110"/>
        <end position="126"/>
    </location>
</feature>
<evidence type="ECO:0000313" key="6">
    <source>
        <dbReference type="EMBL" id="GHA51573.1"/>
    </source>
</evidence>
<proteinExistence type="inferred from homology"/>
<feature type="transmembrane region" description="Helical" evidence="4">
    <location>
        <begin position="160"/>
        <end position="178"/>
    </location>
</feature>
<evidence type="ECO:0000256" key="3">
    <source>
        <dbReference type="SAM" id="MobiDB-lite"/>
    </source>
</evidence>
<evidence type="ECO:0000259" key="5">
    <source>
        <dbReference type="Pfam" id="PF01478"/>
    </source>
</evidence>
<comment type="caution">
    <text evidence="6">The sequence shown here is derived from an EMBL/GenBank/DDBJ whole genome shotgun (WGS) entry which is preliminary data.</text>
</comment>
<feature type="domain" description="Prepilin type IV endopeptidase peptidase" evidence="5">
    <location>
        <begin position="137"/>
        <end position="247"/>
    </location>
</feature>
<comment type="similarity">
    <text evidence="1 2">Belongs to the peptidase A24 family.</text>
</comment>
<evidence type="ECO:0000256" key="4">
    <source>
        <dbReference type="SAM" id="Phobius"/>
    </source>
</evidence>
<organism evidence="6 7">
    <name type="scientific">Streptomyces canarius</name>
    <dbReference type="NCBI Taxonomy" id="285453"/>
    <lineage>
        <taxon>Bacteria</taxon>
        <taxon>Bacillati</taxon>
        <taxon>Actinomycetota</taxon>
        <taxon>Actinomycetes</taxon>
        <taxon>Kitasatosporales</taxon>
        <taxon>Streptomycetaceae</taxon>
        <taxon>Streptomyces</taxon>
    </lineage>
</organism>
<protein>
    <submittedName>
        <fullName evidence="6">Prepilin peptidase</fullName>
    </submittedName>
</protein>
<dbReference type="InterPro" id="IPR000045">
    <property type="entry name" value="Prepilin_IV_endopep_pep"/>
</dbReference>
<dbReference type="Gene3D" id="1.20.120.1220">
    <property type="match status" value="1"/>
</dbReference>
<dbReference type="Pfam" id="PF01478">
    <property type="entry name" value="Peptidase_A24"/>
    <property type="match status" value="1"/>
</dbReference>
<reference evidence="7" key="1">
    <citation type="journal article" date="2019" name="Int. J. Syst. Evol. Microbiol.">
        <title>The Global Catalogue of Microorganisms (GCM) 10K type strain sequencing project: providing services to taxonomists for standard genome sequencing and annotation.</title>
        <authorList>
            <consortium name="The Broad Institute Genomics Platform"/>
            <consortium name="The Broad Institute Genome Sequencing Center for Infectious Disease"/>
            <person name="Wu L."/>
            <person name="Ma J."/>
        </authorList>
    </citation>
    <scope>NUCLEOTIDE SEQUENCE [LARGE SCALE GENOMIC DNA]</scope>
    <source>
        <strain evidence="7">JCM 4733</strain>
    </source>
</reference>
<dbReference type="PRINTS" id="PR00864">
    <property type="entry name" value="PREPILNPTASE"/>
</dbReference>
<keyword evidence="7" id="KW-1185">Reference proteome</keyword>
<dbReference type="InterPro" id="IPR014032">
    <property type="entry name" value="Peptidase_A24A_bac"/>
</dbReference>
<name>A0ABQ3CZQ1_9ACTN</name>
<keyword evidence="4" id="KW-1133">Transmembrane helix</keyword>
<feature type="transmembrane region" description="Helical" evidence="4">
    <location>
        <begin position="216"/>
        <end position="241"/>
    </location>
</feature>
<dbReference type="PANTHER" id="PTHR30487:SF0">
    <property type="entry name" value="PREPILIN LEADER PEPTIDASE_N-METHYLTRANSFERASE-RELATED"/>
    <property type="match status" value="1"/>
</dbReference>
<evidence type="ECO:0000256" key="2">
    <source>
        <dbReference type="RuleBase" id="RU003793"/>
    </source>
</evidence>
<evidence type="ECO:0000313" key="7">
    <source>
        <dbReference type="Proteomes" id="UP000653644"/>
    </source>
</evidence>
<evidence type="ECO:0000256" key="1">
    <source>
        <dbReference type="ARBA" id="ARBA00005801"/>
    </source>
</evidence>
<feature type="region of interest" description="Disordered" evidence="3">
    <location>
        <begin position="1"/>
        <end position="33"/>
    </location>
</feature>
<keyword evidence="4" id="KW-0812">Transmembrane</keyword>
<gene>
    <name evidence="6" type="ORF">GCM10010345_65120</name>
</gene>